<dbReference type="AlphaFoldDB" id="A0A815QT18"/>
<comment type="caution">
    <text evidence="1">The sequence shown here is derived from an EMBL/GenBank/DDBJ whole genome shotgun (WGS) entry which is preliminary data.</text>
</comment>
<name>A0A815QT18_ADIRI</name>
<evidence type="ECO:0000313" key="2">
    <source>
        <dbReference type="Proteomes" id="UP000663852"/>
    </source>
</evidence>
<reference evidence="1" key="1">
    <citation type="submission" date="2021-02" db="EMBL/GenBank/DDBJ databases">
        <authorList>
            <person name="Nowell W R."/>
        </authorList>
    </citation>
    <scope>NUCLEOTIDE SEQUENCE</scope>
</reference>
<dbReference type="Proteomes" id="UP000663852">
    <property type="component" value="Unassembled WGS sequence"/>
</dbReference>
<sequence>METPCYYQNSIVRKFSNYIKKINLFDEDEDLILINQLLATTGCLSSQLSRRYSSILTRLCSQTFILQGSSISFDTYFHPVCSSQFINQSFTISLSDKKTIESCLYDFIRVVRKIHRFGRICMANEPRVTTEINK</sequence>
<gene>
    <name evidence="1" type="ORF">EDS130_LOCUS40491</name>
</gene>
<organism evidence="1 2">
    <name type="scientific">Adineta ricciae</name>
    <name type="common">Rotifer</name>
    <dbReference type="NCBI Taxonomy" id="249248"/>
    <lineage>
        <taxon>Eukaryota</taxon>
        <taxon>Metazoa</taxon>
        <taxon>Spiralia</taxon>
        <taxon>Gnathifera</taxon>
        <taxon>Rotifera</taxon>
        <taxon>Eurotatoria</taxon>
        <taxon>Bdelloidea</taxon>
        <taxon>Adinetida</taxon>
        <taxon>Adinetidae</taxon>
        <taxon>Adineta</taxon>
    </lineage>
</organism>
<proteinExistence type="predicted"/>
<dbReference type="EMBL" id="CAJNOJ010000490">
    <property type="protein sequence ID" value="CAF1466409.1"/>
    <property type="molecule type" value="Genomic_DNA"/>
</dbReference>
<accession>A0A815QT18</accession>
<evidence type="ECO:0000313" key="1">
    <source>
        <dbReference type="EMBL" id="CAF1466409.1"/>
    </source>
</evidence>
<protein>
    <submittedName>
        <fullName evidence="1">Uncharacterized protein</fullName>
    </submittedName>
</protein>